<dbReference type="Proteomes" id="UP000886355">
    <property type="component" value="Unassembled WGS sequence"/>
</dbReference>
<name>A0A7C0WTR6_9BACT</name>
<organism evidence="1">
    <name type="scientific">Thermodesulforhabdus norvegica</name>
    <dbReference type="NCBI Taxonomy" id="39841"/>
    <lineage>
        <taxon>Bacteria</taxon>
        <taxon>Pseudomonadati</taxon>
        <taxon>Thermodesulfobacteriota</taxon>
        <taxon>Syntrophobacteria</taxon>
        <taxon>Syntrophobacterales</taxon>
        <taxon>Thermodesulforhabdaceae</taxon>
        <taxon>Thermodesulforhabdus</taxon>
    </lineage>
</organism>
<sequence>MGTFRANAFEFQHKENAPRRRASLSNLQTVSWFPREIRRRYAAPKSNAFTLWERRFNVDSSNFLQYFPKFIPYFNHYEGIASAICQQIMID</sequence>
<proteinExistence type="predicted"/>
<protein>
    <submittedName>
        <fullName evidence="1">Uncharacterized protein</fullName>
    </submittedName>
</protein>
<evidence type="ECO:0000313" key="1">
    <source>
        <dbReference type="EMBL" id="HDL89275.1"/>
    </source>
</evidence>
<accession>A0A7C0WTR6</accession>
<comment type="caution">
    <text evidence="1">The sequence shown here is derived from an EMBL/GenBank/DDBJ whole genome shotgun (WGS) entry which is preliminary data.</text>
</comment>
<dbReference type="AlphaFoldDB" id="A0A7C0WTR6"/>
<dbReference type="EMBL" id="DQZW01000002">
    <property type="protein sequence ID" value="HDL89275.1"/>
    <property type="molecule type" value="Genomic_DNA"/>
</dbReference>
<reference evidence="1" key="1">
    <citation type="journal article" date="2020" name="mSystems">
        <title>Genome- and Community-Level Interaction Insights into Carbon Utilization and Element Cycling Functions of Hydrothermarchaeota in Hydrothermal Sediment.</title>
        <authorList>
            <person name="Zhou Z."/>
            <person name="Liu Y."/>
            <person name="Xu W."/>
            <person name="Pan J."/>
            <person name="Luo Z.H."/>
            <person name="Li M."/>
        </authorList>
    </citation>
    <scope>NUCLEOTIDE SEQUENCE [LARGE SCALE GENOMIC DNA]</scope>
    <source>
        <strain evidence="1">HyVt-19</strain>
    </source>
</reference>
<gene>
    <name evidence="1" type="ORF">ENG14_00035</name>
</gene>